<feature type="transmembrane region" description="Helical" evidence="1">
    <location>
        <begin position="12"/>
        <end position="34"/>
    </location>
</feature>
<name>A0A2N7ASP9_9LACO</name>
<evidence type="ECO:0000313" key="2">
    <source>
        <dbReference type="EMBL" id="PMD68381.1"/>
    </source>
</evidence>
<proteinExistence type="predicted"/>
<keyword evidence="1" id="KW-1133">Transmembrane helix</keyword>
<evidence type="ECO:0000313" key="3">
    <source>
        <dbReference type="Proteomes" id="UP000235649"/>
    </source>
</evidence>
<sequence>MEKELNFQRKISFKPLAVSVYFGISISIIVYSLFTHELIFWISSGIIAFFIQSLVIYPHYFNRYYGYWRINKEGIYYYNYNNWGKIVKAILFPFNESAIKLPYSSIETFLMVDGKSIMNIKYLSGGPFMASLNRRGHYVIINTGSSKIKLVCDWKNNKFSVDKEDINQIVELLNSNIETKKAHNMAKQIYNL</sequence>
<evidence type="ECO:0000256" key="1">
    <source>
        <dbReference type="SAM" id="Phobius"/>
    </source>
</evidence>
<reference evidence="2 3" key="1">
    <citation type="submission" date="2017-05" db="EMBL/GenBank/DDBJ databases">
        <title>Lactobacillus nurukis nov., sp. nov., isolated from nuruk.</title>
        <authorList>
            <person name="Kim S.-J."/>
        </authorList>
    </citation>
    <scope>NUCLEOTIDE SEQUENCE [LARGE SCALE GENOMIC DNA]</scope>
    <source>
        <strain evidence="2 3">SYF10-1a</strain>
    </source>
</reference>
<dbReference type="Proteomes" id="UP000235649">
    <property type="component" value="Unassembled WGS sequence"/>
</dbReference>
<keyword evidence="3" id="KW-1185">Reference proteome</keyword>
<feature type="transmembrane region" description="Helical" evidence="1">
    <location>
        <begin position="40"/>
        <end position="60"/>
    </location>
</feature>
<gene>
    <name evidence="2" type="ORF">CBP76_10020</name>
</gene>
<dbReference type="AlphaFoldDB" id="A0A2N7ASP9"/>
<comment type="caution">
    <text evidence="2">The sequence shown here is derived from an EMBL/GenBank/DDBJ whole genome shotgun (WGS) entry which is preliminary data.</text>
</comment>
<dbReference type="EMBL" id="NIPR01000043">
    <property type="protein sequence ID" value="PMD68381.1"/>
    <property type="molecule type" value="Genomic_DNA"/>
</dbReference>
<accession>A0A2N7ASP9</accession>
<organism evidence="2 3">
    <name type="scientific">Companilactobacillus nuruki</name>
    <dbReference type="NCBI Taxonomy" id="1993540"/>
    <lineage>
        <taxon>Bacteria</taxon>
        <taxon>Bacillati</taxon>
        <taxon>Bacillota</taxon>
        <taxon>Bacilli</taxon>
        <taxon>Lactobacillales</taxon>
        <taxon>Lactobacillaceae</taxon>
        <taxon>Companilactobacillus</taxon>
    </lineage>
</organism>
<dbReference type="RefSeq" id="WP_102196744.1">
    <property type="nucleotide sequence ID" value="NZ_NIPR01000043.1"/>
</dbReference>
<keyword evidence="1" id="KW-0812">Transmembrane</keyword>
<dbReference type="OrthoDB" id="2314339at2"/>
<keyword evidence="1" id="KW-0472">Membrane</keyword>
<protein>
    <submittedName>
        <fullName evidence="2">Uncharacterized protein</fullName>
    </submittedName>
</protein>